<dbReference type="AlphaFoldDB" id="A0A6J3M875"/>
<dbReference type="Proteomes" id="UP000504637">
    <property type="component" value="Unplaced"/>
</dbReference>
<evidence type="ECO:0000256" key="3">
    <source>
        <dbReference type="ARBA" id="ARBA00023242"/>
    </source>
</evidence>
<proteinExistence type="inferred from homology"/>
<dbReference type="Pfam" id="PF05186">
    <property type="entry name" value="Dpy-30"/>
    <property type="match status" value="1"/>
</dbReference>
<sequence>MAIDQASENVAADMDVDMKEEDETLAEPALSNTHQSDPEPIDTDPQRLSQTPSVAPDAQAGHTLPSADAPNSAASLPAAASPMPPSIASIAASTRPGSMPPQPTARPEKPIAHGGPTRQYLNMNVTPHLLEGMKHLAAYEPEKPLLWLADFLREKSKEVEGP</sequence>
<dbReference type="OrthoDB" id="417678at2759"/>
<organism evidence="6">
    <name type="scientific">Dissoconium aciculare CBS 342.82</name>
    <dbReference type="NCBI Taxonomy" id="1314786"/>
    <lineage>
        <taxon>Eukaryota</taxon>
        <taxon>Fungi</taxon>
        <taxon>Dikarya</taxon>
        <taxon>Ascomycota</taxon>
        <taxon>Pezizomycotina</taxon>
        <taxon>Dothideomycetes</taxon>
        <taxon>Dothideomycetidae</taxon>
        <taxon>Mycosphaerellales</taxon>
        <taxon>Dissoconiaceae</taxon>
        <taxon>Dissoconium</taxon>
    </lineage>
</organism>
<dbReference type="GO" id="GO:0005634">
    <property type="term" value="C:nucleus"/>
    <property type="evidence" value="ECO:0007669"/>
    <property type="project" value="UniProtKB-SubCell"/>
</dbReference>
<dbReference type="RefSeq" id="XP_033461104.1">
    <property type="nucleotide sequence ID" value="XM_033602995.1"/>
</dbReference>
<reference evidence="6" key="3">
    <citation type="submission" date="2025-08" db="UniProtKB">
        <authorList>
            <consortium name="RefSeq"/>
        </authorList>
    </citation>
    <scope>IDENTIFICATION</scope>
    <source>
        <strain evidence="6">CBS 342.82</strain>
    </source>
</reference>
<evidence type="ECO:0000256" key="4">
    <source>
        <dbReference type="SAM" id="MobiDB-lite"/>
    </source>
</evidence>
<evidence type="ECO:0000256" key="1">
    <source>
        <dbReference type="ARBA" id="ARBA00004123"/>
    </source>
</evidence>
<evidence type="ECO:0000256" key="2">
    <source>
        <dbReference type="ARBA" id="ARBA00010849"/>
    </source>
</evidence>
<keyword evidence="3" id="KW-0539">Nucleus</keyword>
<comment type="similarity">
    <text evidence="2">Belongs to the dpy-30 family.</text>
</comment>
<feature type="compositionally biased region" description="Low complexity" evidence="4">
    <location>
        <begin position="65"/>
        <end position="93"/>
    </location>
</feature>
<evidence type="ECO:0000313" key="5">
    <source>
        <dbReference type="Proteomes" id="UP000504637"/>
    </source>
</evidence>
<dbReference type="GeneID" id="54360795"/>
<dbReference type="InterPro" id="IPR049629">
    <property type="entry name" value="DPY30_SDC1_DD"/>
</dbReference>
<dbReference type="CDD" id="cd22965">
    <property type="entry name" value="DD_DPY30_SDC1"/>
    <property type="match status" value="1"/>
</dbReference>
<accession>A0A6J3M875</accession>
<protein>
    <submittedName>
        <fullName evidence="6">Uncharacterized protein</fullName>
    </submittedName>
</protein>
<name>A0A6J3M875_9PEZI</name>
<evidence type="ECO:0000313" key="6">
    <source>
        <dbReference type="RefSeq" id="XP_033461104.1"/>
    </source>
</evidence>
<keyword evidence="5" id="KW-1185">Reference proteome</keyword>
<feature type="region of interest" description="Disordered" evidence="4">
    <location>
        <begin position="1"/>
        <end position="118"/>
    </location>
</feature>
<comment type="subcellular location">
    <subcellularLocation>
        <location evidence="1">Nucleus</location>
    </subcellularLocation>
</comment>
<gene>
    <name evidence="6" type="ORF">K489DRAFT_368994</name>
</gene>
<dbReference type="Gene3D" id="1.20.890.10">
    <property type="entry name" value="cAMP-dependent protein kinase regulatory subunit, dimerization-anchoring domain"/>
    <property type="match status" value="1"/>
</dbReference>
<dbReference type="InterPro" id="IPR007858">
    <property type="entry name" value="Dpy-30_motif"/>
</dbReference>
<reference evidence="6" key="1">
    <citation type="submission" date="2020-01" db="EMBL/GenBank/DDBJ databases">
        <authorList>
            <consortium name="DOE Joint Genome Institute"/>
            <person name="Haridas S."/>
            <person name="Albert R."/>
            <person name="Binder M."/>
            <person name="Bloem J."/>
            <person name="Labutti K."/>
            <person name="Salamov A."/>
            <person name="Andreopoulos B."/>
            <person name="Baker S.E."/>
            <person name="Barry K."/>
            <person name="Bills G."/>
            <person name="Bluhm B.H."/>
            <person name="Cannon C."/>
            <person name="Castanera R."/>
            <person name="Culley D.E."/>
            <person name="Daum C."/>
            <person name="Ezra D."/>
            <person name="Gonzalez J.B."/>
            <person name="Henrissat B."/>
            <person name="Kuo A."/>
            <person name="Liang C."/>
            <person name="Lipzen A."/>
            <person name="Lutzoni F."/>
            <person name="Magnuson J."/>
            <person name="Mondo S."/>
            <person name="Nolan M."/>
            <person name="Ohm R."/>
            <person name="Pangilinan J."/>
            <person name="Park H.-J."/>
            <person name="Ramirez L."/>
            <person name="Alfaro M."/>
            <person name="Sun H."/>
            <person name="Tritt A."/>
            <person name="Yoshinaga Y."/>
            <person name="Zwiers L.-H."/>
            <person name="Turgeon B.G."/>
            <person name="Goodwin S.B."/>
            <person name="Spatafora J.W."/>
            <person name="Crous P.W."/>
            <person name="Grigoriev I.V."/>
        </authorList>
    </citation>
    <scope>NUCLEOTIDE SEQUENCE</scope>
    <source>
        <strain evidence="6">CBS 342.82</strain>
    </source>
</reference>
<reference evidence="6" key="2">
    <citation type="submission" date="2020-04" db="EMBL/GenBank/DDBJ databases">
        <authorList>
            <consortium name="NCBI Genome Project"/>
        </authorList>
    </citation>
    <scope>NUCLEOTIDE SEQUENCE</scope>
    <source>
        <strain evidence="6">CBS 342.82</strain>
    </source>
</reference>
<feature type="compositionally biased region" description="Acidic residues" evidence="4">
    <location>
        <begin position="14"/>
        <end position="25"/>
    </location>
</feature>